<dbReference type="EMBL" id="JAFBCF010000001">
    <property type="protein sequence ID" value="MBM7799185.1"/>
    <property type="molecule type" value="Genomic_DNA"/>
</dbReference>
<sequence>MGEFLVFGALRQMAQADLRWGFLNSIPVGSNGADIDHLVIGSGGVFTINAKYHSGARIWVGGDTLMVNGVRHPYVRNSRFEAQRAARLLSRATRLEVSATGLVVPVNVRALVVKEQPPDVNVVSRDRLCSYLLGRPPRLRPDEVLRTFAAARLSSTWGTR</sequence>
<evidence type="ECO:0000259" key="1">
    <source>
        <dbReference type="PROSITE" id="PS50965"/>
    </source>
</evidence>
<accession>A0ABS2RJJ9</accession>
<evidence type="ECO:0000313" key="2">
    <source>
        <dbReference type="EMBL" id="MBM7799185.1"/>
    </source>
</evidence>
<dbReference type="Proteomes" id="UP000704762">
    <property type="component" value="Unassembled WGS sequence"/>
</dbReference>
<dbReference type="Pfam" id="PF08378">
    <property type="entry name" value="NERD"/>
    <property type="match status" value="1"/>
</dbReference>
<feature type="domain" description="NERD" evidence="1">
    <location>
        <begin position="1"/>
        <end position="112"/>
    </location>
</feature>
<protein>
    <recommendedName>
        <fullName evidence="1">NERD domain-containing protein</fullName>
    </recommendedName>
</protein>
<dbReference type="InterPro" id="IPR011528">
    <property type="entry name" value="NERD"/>
</dbReference>
<name>A0ABS2RJJ9_9ACTN</name>
<comment type="caution">
    <text evidence="2">The sequence shown here is derived from an EMBL/GenBank/DDBJ whole genome shotgun (WGS) entry which is preliminary data.</text>
</comment>
<dbReference type="RefSeq" id="WP_204917766.1">
    <property type="nucleotide sequence ID" value="NZ_BAAAQP010000001.1"/>
</dbReference>
<keyword evidence="3" id="KW-1185">Reference proteome</keyword>
<dbReference type="PROSITE" id="PS50965">
    <property type="entry name" value="NERD"/>
    <property type="match status" value="1"/>
</dbReference>
<proteinExistence type="predicted"/>
<reference evidence="2 3" key="1">
    <citation type="submission" date="2021-01" db="EMBL/GenBank/DDBJ databases">
        <title>Sequencing the genomes of 1000 actinobacteria strains.</title>
        <authorList>
            <person name="Klenk H.-P."/>
        </authorList>
    </citation>
    <scope>NUCLEOTIDE SEQUENCE [LARGE SCALE GENOMIC DNA]</scope>
    <source>
        <strain evidence="2 3">DSM 18662</strain>
    </source>
</reference>
<organism evidence="2 3">
    <name type="scientific">Microlunatus panaciterrae</name>
    <dbReference type="NCBI Taxonomy" id="400768"/>
    <lineage>
        <taxon>Bacteria</taxon>
        <taxon>Bacillati</taxon>
        <taxon>Actinomycetota</taxon>
        <taxon>Actinomycetes</taxon>
        <taxon>Propionibacteriales</taxon>
        <taxon>Propionibacteriaceae</taxon>
        <taxon>Microlunatus</taxon>
    </lineage>
</organism>
<evidence type="ECO:0000313" key="3">
    <source>
        <dbReference type="Proteomes" id="UP000704762"/>
    </source>
</evidence>
<gene>
    <name evidence="2" type="ORF">JOE57_002106</name>
</gene>